<evidence type="ECO:0000313" key="4">
    <source>
        <dbReference type="Proteomes" id="UP000663828"/>
    </source>
</evidence>
<gene>
    <name evidence="2" type="ORF">EDS130_LOCUS19885</name>
    <name evidence="3" type="ORF">XAT740_LOCUS20656</name>
</gene>
<dbReference type="PROSITE" id="PS50181">
    <property type="entry name" value="FBOX"/>
    <property type="match status" value="1"/>
</dbReference>
<name>A0A814NXW1_ADIRI</name>
<dbReference type="InterPro" id="IPR001810">
    <property type="entry name" value="F-box_dom"/>
</dbReference>
<accession>A0A814NXW1</accession>
<sequence length="570" mass="66283">MPLPQSAPTLSTLPVEILYQILIYLDIETILLSVRYVAKTFYLISNSFNHYHIDFSALSKRNFDIICRLIYPENIVSIILSNEDTTPGQIDLFLTRFRVHYFPHLRSLTFRSIDWADLHGILTDILPCSLISFSIHSQGKQNKSTLCLLSQRLNQSNLQSFSLNTHAHQIEGIFKNISESSLTHLTVGIITFNEYQIILRYCPQLRILTMDDCWISDTDRCFPTKSYRQLTSLTLQDTNRSIEQLEHFLSLSPSIIELKIINSLSTPNSLIDGSKWTMLIKTTLLSLRLFHFVFYQVHLRIYQCNADVEVLIQPFRSSFWLEDKQWFVKCQSIKSLHKVKLFTVPFPSSSCEYNYDPDPILLSTTPRKFNHSSIMKHVRCLSINLSEIKTKPNLRKEDFFFANVIELKLSIRGEWPADSIHFISMLINVSQLQNLSFQSDFNQKTAANVVDSLTKFIQRISHLRSLSVLPLDVNGQYHVDMANLSSIVPLSVEHLTLKIEKLEHMTLLIKNLDHLSSVSFNYPHDRKITSDEMIGWLSNSRRDFSHLEREYSLHFWFSHHQRSHFGNPDH</sequence>
<dbReference type="SUPFAM" id="SSF81383">
    <property type="entry name" value="F-box domain"/>
    <property type="match status" value="1"/>
</dbReference>
<dbReference type="OrthoDB" id="10015585at2759"/>
<dbReference type="Gene3D" id="3.80.10.10">
    <property type="entry name" value="Ribonuclease Inhibitor"/>
    <property type="match status" value="1"/>
</dbReference>
<dbReference type="Proteomes" id="UP000663852">
    <property type="component" value="Unassembled WGS sequence"/>
</dbReference>
<protein>
    <recommendedName>
        <fullName evidence="1">F-box domain-containing protein</fullName>
    </recommendedName>
</protein>
<feature type="domain" description="F-box" evidence="1">
    <location>
        <begin position="7"/>
        <end position="58"/>
    </location>
</feature>
<reference evidence="2" key="1">
    <citation type="submission" date="2021-02" db="EMBL/GenBank/DDBJ databases">
        <authorList>
            <person name="Nowell W R."/>
        </authorList>
    </citation>
    <scope>NUCLEOTIDE SEQUENCE</scope>
</reference>
<dbReference type="InterPro" id="IPR032675">
    <property type="entry name" value="LRR_dom_sf"/>
</dbReference>
<dbReference type="EMBL" id="CAJNOR010001451">
    <property type="protein sequence ID" value="CAF1145464.1"/>
    <property type="molecule type" value="Genomic_DNA"/>
</dbReference>
<dbReference type="AlphaFoldDB" id="A0A814NXW1"/>
<evidence type="ECO:0000259" key="1">
    <source>
        <dbReference type="PROSITE" id="PS50181"/>
    </source>
</evidence>
<dbReference type="InterPro" id="IPR036047">
    <property type="entry name" value="F-box-like_dom_sf"/>
</dbReference>
<comment type="caution">
    <text evidence="2">The sequence shown here is derived from an EMBL/GenBank/DDBJ whole genome shotgun (WGS) entry which is preliminary data.</text>
</comment>
<organism evidence="2 5">
    <name type="scientific">Adineta ricciae</name>
    <name type="common">Rotifer</name>
    <dbReference type="NCBI Taxonomy" id="249248"/>
    <lineage>
        <taxon>Eukaryota</taxon>
        <taxon>Metazoa</taxon>
        <taxon>Spiralia</taxon>
        <taxon>Gnathifera</taxon>
        <taxon>Rotifera</taxon>
        <taxon>Eurotatoria</taxon>
        <taxon>Bdelloidea</taxon>
        <taxon>Adinetida</taxon>
        <taxon>Adinetidae</taxon>
        <taxon>Adineta</taxon>
    </lineage>
</organism>
<evidence type="ECO:0000313" key="5">
    <source>
        <dbReference type="Proteomes" id="UP000663852"/>
    </source>
</evidence>
<dbReference type="Proteomes" id="UP000663828">
    <property type="component" value="Unassembled WGS sequence"/>
</dbReference>
<dbReference type="EMBL" id="CAJNOJ010000096">
    <property type="protein sequence ID" value="CAF1098860.1"/>
    <property type="molecule type" value="Genomic_DNA"/>
</dbReference>
<evidence type="ECO:0000313" key="3">
    <source>
        <dbReference type="EMBL" id="CAF1145464.1"/>
    </source>
</evidence>
<proteinExistence type="predicted"/>
<evidence type="ECO:0000313" key="2">
    <source>
        <dbReference type="EMBL" id="CAF1098860.1"/>
    </source>
</evidence>
<keyword evidence="4" id="KW-1185">Reference proteome</keyword>